<evidence type="ECO:0000256" key="2">
    <source>
        <dbReference type="ARBA" id="ARBA00022656"/>
    </source>
</evidence>
<dbReference type="EMBL" id="JACYNN010000057">
    <property type="protein sequence ID" value="MBD8109408.1"/>
    <property type="molecule type" value="Genomic_DNA"/>
</dbReference>
<dbReference type="RefSeq" id="WP_202939974.1">
    <property type="nucleotide sequence ID" value="NZ_JACYNN010000057.1"/>
</dbReference>
<evidence type="ECO:0000313" key="7">
    <source>
        <dbReference type="Proteomes" id="UP000661012"/>
    </source>
</evidence>
<keyword evidence="7" id="KW-1185">Reference proteome</keyword>
<name>A0ABR9A0Q9_9GAMM</name>
<keyword evidence="2" id="KW-0800">Toxin</keyword>
<comment type="subcellular location">
    <subcellularLocation>
        <location evidence="1">Target cell</location>
        <location evidence="1">Target cell cytoplasm</location>
    </subcellularLocation>
</comment>
<evidence type="ECO:0000313" key="6">
    <source>
        <dbReference type="EMBL" id="MBD8109408.1"/>
    </source>
</evidence>
<accession>A0ABR9A0Q9</accession>
<protein>
    <submittedName>
        <fullName evidence="6">VENN motif pre-toxin domain-containing protein</fullName>
    </submittedName>
</protein>
<organism evidence="6 7">
    <name type="scientific">Erwinia persicina</name>
    <dbReference type="NCBI Taxonomy" id="55211"/>
    <lineage>
        <taxon>Bacteria</taxon>
        <taxon>Pseudomonadati</taxon>
        <taxon>Pseudomonadota</taxon>
        <taxon>Gammaproteobacteria</taxon>
        <taxon>Enterobacterales</taxon>
        <taxon>Erwiniaceae</taxon>
        <taxon>Erwinia</taxon>
    </lineage>
</organism>
<feature type="non-terminal residue" evidence="6">
    <location>
        <position position="1"/>
    </location>
</feature>
<reference evidence="6 7" key="1">
    <citation type="journal article" date="2020" name="FEMS Microbiol. Ecol.">
        <title>Temporal dynamics of bacterial communities during seed development and maturation.</title>
        <authorList>
            <person name="Chesneau G."/>
            <person name="Torres-Cortes G."/>
            <person name="Briand M."/>
            <person name="Darrasse A."/>
            <person name="Preveaux A."/>
            <person name="Marais C."/>
            <person name="Jacques M.A."/>
            <person name="Shade A."/>
            <person name="Barret M."/>
        </authorList>
    </citation>
    <scope>NUCLEOTIDE SEQUENCE [LARGE SCALE GENOMIC DNA]</scope>
    <source>
        <strain evidence="6 7">CFBP13732</strain>
    </source>
</reference>
<dbReference type="InterPro" id="IPR006914">
    <property type="entry name" value="VENN_dom"/>
</dbReference>
<evidence type="ECO:0000256" key="4">
    <source>
        <dbReference type="ARBA" id="ARBA00023026"/>
    </source>
</evidence>
<keyword evidence="4" id="KW-0843">Virulence</keyword>
<evidence type="ECO:0000256" key="3">
    <source>
        <dbReference type="ARBA" id="ARBA00022913"/>
    </source>
</evidence>
<feature type="domain" description="VENN motif-containing" evidence="5">
    <location>
        <begin position="79"/>
        <end position="128"/>
    </location>
</feature>
<sequence>GALASGASPYLATEIRKLTTNPLTGKVDVASNAMAHAVLGAVTAQLNNQSAVAGGLGAGGGELAARYIAGQLFPGRAADQLSESEKQQVSALSELAAGLVGGLSTGDTGGAVTAGQAGKNAVENNALSVPQIESFAEKAKGCEARGDCGQIVKEMEDLSLNQQKEMIAVCSTNPKACKDKYGDIPANGMLVRKALDSLFDADVPAEMKNDISSFWAQQMEAEGVVTSTEFASQLESRYGMDKQQSEILAMAVLGAVTSGMGKAGASTPGKTISAKPEWLQNVQAGNKFNAEQSKNYPYNELYVNKPNGNGYYRVDSYNPATGEIVSRKFTQFSDITESTATNYIREAVNKYPAGATIAKVPSSGSLAGDALRGSNILEVPPQAKPIPQSVLNAADKAGVVIRDTNGKVYQ</sequence>
<proteinExistence type="predicted"/>
<dbReference type="Pfam" id="PF04829">
    <property type="entry name" value="PT-VENN"/>
    <property type="match status" value="1"/>
</dbReference>
<gene>
    <name evidence="6" type="ORF">IFT93_23940</name>
</gene>
<evidence type="ECO:0000259" key="5">
    <source>
        <dbReference type="Pfam" id="PF04829"/>
    </source>
</evidence>
<evidence type="ECO:0000256" key="1">
    <source>
        <dbReference type="ARBA" id="ARBA00004219"/>
    </source>
</evidence>
<comment type="caution">
    <text evidence="6">The sequence shown here is derived from an EMBL/GenBank/DDBJ whole genome shotgun (WGS) entry which is preliminary data.</text>
</comment>
<keyword evidence="3" id="KW-1266">Target cell cytoplasm</keyword>
<dbReference type="Proteomes" id="UP000661012">
    <property type="component" value="Unassembled WGS sequence"/>
</dbReference>